<dbReference type="CDD" id="cd00200">
    <property type="entry name" value="WD40"/>
    <property type="match status" value="1"/>
</dbReference>
<dbReference type="SMART" id="SM00028">
    <property type="entry name" value="TPR"/>
    <property type="match status" value="3"/>
</dbReference>
<feature type="repeat" description="WD" evidence="3">
    <location>
        <begin position="646"/>
        <end position="687"/>
    </location>
</feature>
<dbReference type="PANTHER" id="PTHR44129">
    <property type="entry name" value="WD REPEAT-CONTAINING PROTEIN POP1"/>
    <property type="match status" value="1"/>
</dbReference>
<name>A0ABP0SG04_9DINO</name>
<dbReference type="Pfam" id="PF08755">
    <property type="entry name" value="YccV-like"/>
    <property type="match status" value="1"/>
</dbReference>
<dbReference type="Gene3D" id="2.30.30.390">
    <property type="entry name" value="Hemimethylated DNA-binding domain"/>
    <property type="match status" value="1"/>
</dbReference>
<feature type="repeat" description="WD" evidence="3">
    <location>
        <begin position="737"/>
        <end position="778"/>
    </location>
</feature>
<sequence length="1208" mass="131565">MASALAPLAPSAGGAPADFHALVLSCNRDGMEALRKGQSKAAFEQFKYAEAILIANQAESGTSLAAVTCNNLGCYYKKVGKLHGALSYLRRALQMEVDLGTDEVTLAGTNLNICAILSKLEKHDKAVQHALAALELIDRKTSSSDPATIPADDYAVLAIAYHNVAIERDLLHQYDKAAAAFHQGFEVAKRCLGEDHPLSVTLGKNAEAVLLKSQKMTKGNPDTATMRKPDMELHRFTAGLTESTTPSLPAVASAQAETDQPEDPQMSQRTVRQDAAEWVQSEEPVPAVNELPGSVTPHRKFFINLVLSAGVRLEQLCQEHPHRGGGRSERVHTSLLAMGSDVREPWQLIVEPDEVQKEILAPQSLEALQASLGVEPGQVLLARYVVERLEQISTGQRVAVASAKKRIFISAQGVKNKAVVWYAGATVQQIERAIAKAANLEEGAIELRDGAFGDILWTVGEDVVVLSTSLPNDLHLEVYPVARAKSGRGATASDGGQLRRVKTSPVGPVSAAAASAASQRLRREASPRRNASPPRNRPGNSSVGGSTTPTAHQSAPEEHCVYVLAGHTGSVLCLCGVGDILFTGSQDSSIMIWDLNNLQYIGTLPGHRGFVKCLHASYAKKVLCSGSQDRTVRVWSLDSFSTVKVLQGHTGGVNAVLILESTDLLVSGSEDRSIRVWDLTSFDALCVLEQSHLGGVFALASFGAAGTAAPSSVVSGARDRSLKVWDTSTWSVNRTLHPPHYDGVSSIAVCAKHGKFYSGSRDRSIKEWDMYSLTNTMHTLHVHGDWIQTLCMSPSEDVLFSGSKETDGVVKVWDGELQCQDVLQGHKGSVTSLETVGHRLFSASTDRAVRVWRIEQYDEPDPFPPFRARHGASGAPAELPEQSQQQTVQRLPVASAALTLLRRCRYSGVPARRARRADRVAVRCAEGSTSCGDEFSELIESLQGCWEDDVGLSIQVKGNEVDFGDGTGRWRLSASVDPVPGALELRGTRWVGQKGSPEWQFPNGVRRSWTRPESISPEQERWKELFLDYKSQRQQLRRQLWSAEVAGESERAAALQALWDTGQVQSEEGLPEELEQQARLLAGRHLVPGTCFVHRRYGYRGVVLCCEPWCTAAKAWKRMMGVAKLPRGELQPFYHCLVDERDRPGGQVTFVGEENVGPDALAFPLEHPLVKLLLIRCEELNSYLPSPALETALSAQRKGDPFRLSLED</sequence>
<dbReference type="EMBL" id="CAXAMM010043685">
    <property type="protein sequence ID" value="CAK9111258.1"/>
    <property type="molecule type" value="Genomic_DNA"/>
</dbReference>
<dbReference type="PROSITE" id="PS50294">
    <property type="entry name" value="WD_REPEATS_REGION"/>
    <property type="match status" value="4"/>
</dbReference>
<dbReference type="PROSITE" id="PS50082">
    <property type="entry name" value="WD_REPEATS_2"/>
    <property type="match status" value="6"/>
</dbReference>
<evidence type="ECO:0000256" key="2">
    <source>
        <dbReference type="ARBA" id="ARBA00022737"/>
    </source>
</evidence>
<dbReference type="InterPro" id="IPR019775">
    <property type="entry name" value="WD40_repeat_CS"/>
</dbReference>
<dbReference type="InterPro" id="IPR011990">
    <property type="entry name" value="TPR-like_helical_dom_sf"/>
</dbReference>
<dbReference type="GO" id="GO:0016301">
    <property type="term" value="F:kinase activity"/>
    <property type="evidence" value="ECO:0007669"/>
    <property type="project" value="UniProtKB-KW"/>
</dbReference>
<dbReference type="Gene3D" id="1.25.40.10">
    <property type="entry name" value="Tetratricopeptide repeat domain"/>
    <property type="match status" value="2"/>
</dbReference>
<reference evidence="6 7" key="1">
    <citation type="submission" date="2024-02" db="EMBL/GenBank/DDBJ databases">
        <authorList>
            <person name="Chen Y."/>
            <person name="Shah S."/>
            <person name="Dougan E. K."/>
            <person name="Thang M."/>
            <person name="Chan C."/>
        </authorList>
    </citation>
    <scope>NUCLEOTIDE SEQUENCE [LARGE SCALE GENOMIC DNA]</scope>
</reference>
<dbReference type="Gene3D" id="2.130.10.10">
    <property type="entry name" value="YVTN repeat-like/Quinoprotein amine dehydrogenase"/>
    <property type="match status" value="2"/>
</dbReference>
<dbReference type="InterPro" id="IPR001680">
    <property type="entry name" value="WD40_rpt"/>
</dbReference>
<dbReference type="Pfam" id="PF13374">
    <property type="entry name" value="TPR_10"/>
    <property type="match status" value="1"/>
</dbReference>
<dbReference type="InterPro" id="IPR050349">
    <property type="entry name" value="WD_LIS1/nudF_dynein_reg"/>
</dbReference>
<evidence type="ECO:0000256" key="4">
    <source>
        <dbReference type="SAM" id="MobiDB-lite"/>
    </source>
</evidence>
<dbReference type="InterPro" id="IPR020472">
    <property type="entry name" value="WD40_PAC1"/>
</dbReference>
<comment type="caution">
    <text evidence="6">The sequence shown here is derived from an EMBL/GenBank/DDBJ whole genome shotgun (WGS) entry which is preliminary data.</text>
</comment>
<keyword evidence="1 3" id="KW-0853">WD repeat</keyword>
<feature type="region of interest" description="Disordered" evidence="4">
    <location>
        <begin position="240"/>
        <end position="268"/>
    </location>
</feature>
<dbReference type="InterPro" id="IPR036322">
    <property type="entry name" value="WD40_repeat_dom_sf"/>
</dbReference>
<dbReference type="SUPFAM" id="SSF50978">
    <property type="entry name" value="WD40 repeat-like"/>
    <property type="match status" value="1"/>
</dbReference>
<accession>A0ABP0SG04</accession>
<dbReference type="InterPro" id="IPR015943">
    <property type="entry name" value="WD40/YVTN_repeat-like_dom_sf"/>
</dbReference>
<evidence type="ECO:0000313" key="6">
    <source>
        <dbReference type="EMBL" id="CAK9111258.1"/>
    </source>
</evidence>
<feature type="region of interest" description="Disordered" evidence="4">
    <location>
        <begin position="487"/>
        <end position="553"/>
    </location>
</feature>
<feature type="domain" description="Hemimethylated DNA-binding" evidence="5">
    <location>
        <begin position="1082"/>
        <end position="1186"/>
    </location>
</feature>
<dbReference type="Proteomes" id="UP001642464">
    <property type="component" value="Unassembled WGS sequence"/>
</dbReference>
<keyword evidence="2" id="KW-0677">Repeat</keyword>
<feature type="repeat" description="WD" evidence="3">
    <location>
        <begin position="564"/>
        <end position="603"/>
    </location>
</feature>
<feature type="repeat" description="WD" evidence="3">
    <location>
        <begin position="604"/>
        <end position="645"/>
    </location>
</feature>
<dbReference type="InterPro" id="IPR036623">
    <property type="entry name" value="Hemimethylated_DNA-bd_sf"/>
</dbReference>
<dbReference type="SMART" id="SM00320">
    <property type="entry name" value="WD40"/>
    <property type="match status" value="7"/>
</dbReference>
<feature type="compositionally biased region" description="Polar residues" evidence="4">
    <location>
        <begin position="543"/>
        <end position="553"/>
    </location>
</feature>
<keyword evidence="6" id="KW-0808">Transferase</keyword>
<evidence type="ECO:0000256" key="1">
    <source>
        <dbReference type="ARBA" id="ARBA00022574"/>
    </source>
</evidence>
<keyword evidence="6" id="KW-0418">Kinase</keyword>
<proteinExistence type="predicted"/>
<organism evidence="6 7">
    <name type="scientific">Durusdinium trenchii</name>
    <dbReference type="NCBI Taxonomy" id="1381693"/>
    <lineage>
        <taxon>Eukaryota</taxon>
        <taxon>Sar</taxon>
        <taxon>Alveolata</taxon>
        <taxon>Dinophyceae</taxon>
        <taxon>Suessiales</taxon>
        <taxon>Symbiodiniaceae</taxon>
        <taxon>Durusdinium</taxon>
    </lineage>
</organism>
<dbReference type="NCBIfam" id="TIGR02097">
    <property type="entry name" value="yccV"/>
    <property type="match status" value="1"/>
</dbReference>
<evidence type="ECO:0000313" key="7">
    <source>
        <dbReference type="Proteomes" id="UP001642464"/>
    </source>
</evidence>
<dbReference type="PROSITE" id="PS00678">
    <property type="entry name" value="WD_REPEATS_1"/>
    <property type="match status" value="2"/>
</dbReference>
<dbReference type="PRINTS" id="PR00320">
    <property type="entry name" value="GPROTEINBRPT"/>
</dbReference>
<dbReference type="SUPFAM" id="SSF48452">
    <property type="entry name" value="TPR-like"/>
    <property type="match status" value="1"/>
</dbReference>
<keyword evidence="7" id="KW-1185">Reference proteome</keyword>
<feature type="repeat" description="WD" evidence="3">
    <location>
        <begin position="823"/>
        <end position="855"/>
    </location>
</feature>
<dbReference type="InterPro" id="IPR011722">
    <property type="entry name" value="Hemimethylated_DNA-bd_dom"/>
</dbReference>
<dbReference type="InterPro" id="IPR019734">
    <property type="entry name" value="TPR_rpt"/>
</dbReference>
<feature type="compositionally biased region" description="Low complexity" evidence="4">
    <location>
        <begin position="528"/>
        <end position="541"/>
    </location>
</feature>
<dbReference type="SMART" id="SM00992">
    <property type="entry name" value="YccV-like"/>
    <property type="match status" value="1"/>
</dbReference>
<gene>
    <name evidence="6" type="ORF">SCF082_LOCUS51659</name>
</gene>
<dbReference type="Pfam" id="PF00400">
    <property type="entry name" value="WD40"/>
    <property type="match status" value="6"/>
</dbReference>
<protein>
    <submittedName>
        <fullName evidence="6">Myosin heavy chain kinase B (MHCK-B)</fullName>
    </submittedName>
</protein>
<evidence type="ECO:0000259" key="5">
    <source>
        <dbReference type="SMART" id="SM00992"/>
    </source>
</evidence>
<evidence type="ECO:0000256" key="3">
    <source>
        <dbReference type="PROSITE-ProRule" id="PRU00221"/>
    </source>
</evidence>
<feature type="repeat" description="WD" evidence="3">
    <location>
        <begin position="713"/>
        <end position="735"/>
    </location>
</feature>
<dbReference type="SUPFAM" id="SSF141255">
    <property type="entry name" value="YccV-like"/>
    <property type="match status" value="1"/>
</dbReference>